<feature type="region of interest" description="Disordered" evidence="1">
    <location>
        <begin position="1"/>
        <end position="45"/>
    </location>
</feature>
<dbReference type="HOGENOM" id="CLU_1400840_0_0_11"/>
<protein>
    <submittedName>
        <fullName evidence="2">Uncharacterized protein</fullName>
    </submittedName>
</protein>
<keyword evidence="3" id="KW-1185">Reference proteome</keyword>
<dbReference type="OrthoDB" id="3266345at2"/>
<gene>
    <name evidence="2" type="ordered locus">Krad_4695</name>
</gene>
<sequence length="194" mass="22088">MDTIQSTARQYVRQQDKQREESRQVVFSDVHRRAPREERSPLGEASQCEGQFVLSMDVAPARPPGAGVASQDMEEVEHWVRRWMIVYLGVFASRRPRQQLLRWCSPEVYQTVSRRQQLLAARERRLCAPGVAQPMAGLVTPVVKSVHLHHVGAGVYEAAVILRTGARFTAMALRVVVDRDHRGRRRARVTALEL</sequence>
<dbReference type="RefSeq" id="WP_012001869.1">
    <property type="nucleotide sequence ID" value="NC_009806.1"/>
</dbReference>
<evidence type="ECO:0000313" key="3">
    <source>
        <dbReference type="Proteomes" id="UP000001116"/>
    </source>
</evidence>
<accession>A6WH64</accession>
<dbReference type="InterPro" id="IPR045596">
    <property type="entry name" value="DUF6459"/>
</dbReference>
<name>A6WH64_KINRD</name>
<geneLocation type="plasmid" evidence="2 3">
    <name>pKRAD01</name>
</geneLocation>
<dbReference type="AlphaFoldDB" id="A6WH64"/>
<organism evidence="2 3">
    <name type="scientific">Kineococcus radiotolerans (strain ATCC BAA-149 / DSM 14245 / SRS30216)</name>
    <dbReference type="NCBI Taxonomy" id="266940"/>
    <lineage>
        <taxon>Bacteria</taxon>
        <taxon>Bacillati</taxon>
        <taxon>Actinomycetota</taxon>
        <taxon>Actinomycetes</taxon>
        <taxon>Kineosporiales</taxon>
        <taxon>Kineosporiaceae</taxon>
        <taxon>Kineococcus</taxon>
    </lineage>
</organism>
<feature type="compositionally biased region" description="Basic and acidic residues" evidence="1">
    <location>
        <begin position="14"/>
        <end position="41"/>
    </location>
</feature>
<evidence type="ECO:0000256" key="1">
    <source>
        <dbReference type="SAM" id="MobiDB-lite"/>
    </source>
</evidence>
<proteinExistence type="predicted"/>
<dbReference type="KEGG" id="kra:Krad_4695"/>
<reference evidence="3" key="1">
    <citation type="journal article" date="2008" name="PLoS ONE">
        <title>Survival in nuclear waste, extreme resistance, and potential applications gleaned from the genome sequence of Kineococcus radiotolerans SRS30216.</title>
        <authorList>
            <person name="Bagwell C.E."/>
            <person name="Bhat S."/>
            <person name="Hawkins G.M."/>
            <person name="Smith B.W."/>
            <person name="Biswas T."/>
            <person name="Hoover T.R."/>
            <person name="Saunders E."/>
            <person name="Han C.S."/>
            <person name="Tsodikov O.V."/>
            <person name="Shimkets L.J."/>
        </authorList>
    </citation>
    <scope>NUCLEOTIDE SEQUENCE [LARGE SCALE GENOMIC DNA]</scope>
    <source>
        <strain evidence="3">ATCC BAA-149 / DSM 14245 / SRS30216</strain>
    </source>
</reference>
<feature type="compositionally biased region" description="Polar residues" evidence="1">
    <location>
        <begin position="1"/>
        <end position="13"/>
    </location>
</feature>
<evidence type="ECO:0000313" key="2">
    <source>
        <dbReference type="EMBL" id="ABS06153.1"/>
    </source>
</evidence>
<dbReference type="Pfam" id="PF20060">
    <property type="entry name" value="DUF6459"/>
    <property type="match status" value="1"/>
</dbReference>
<keyword evidence="2" id="KW-0614">Plasmid</keyword>
<dbReference type="Proteomes" id="UP000001116">
    <property type="component" value="Plasmid pKRAD01"/>
</dbReference>
<dbReference type="EMBL" id="CP000751">
    <property type="protein sequence ID" value="ABS06153.1"/>
    <property type="molecule type" value="Genomic_DNA"/>
</dbReference>